<keyword evidence="1" id="KW-0560">Oxidoreductase</keyword>
<accession>A0A6G1J5U3</accession>
<evidence type="ECO:0000313" key="4">
    <source>
        <dbReference type="Proteomes" id="UP000799291"/>
    </source>
</evidence>
<name>A0A6G1J5U3_9PLEO</name>
<sequence length="282" mass="32587">MNVSTDIQYLSRLELYQTEKPYMTTFEIPEIIGSTTNHRYTSTKANIQDAKNAKSLFSLHVNGFEFRDWPMEFQNTDFDDEAFIESCYYPVVLQQMKQAFPEAVEIFILSHLRRKRTEPSAIPAPPSSTPKHPNTISYAHTDFSPHGAKVAVSRLIALHEHLRGRRFEILNVWRVTKGPNRDWPLALCDYTSLNLDDVEFSDVVHKDKVGESTRLYANSGHRWYYIDKQTTSEVAIFRNVDSRGLEYPFAMHLSFANPNVEDCSGCSAPPRESIEMRFVLFY</sequence>
<dbReference type="Proteomes" id="UP000799291">
    <property type="component" value="Unassembled WGS sequence"/>
</dbReference>
<evidence type="ECO:0000313" key="3">
    <source>
        <dbReference type="EMBL" id="KAF2685914.1"/>
    </source>
</evidence>
<organism evidence="3 4">
    <name type="scientific">Lentithecium fluviatile CBS 122367</name>
    <dbReference type="NCBI Taxonomy" id="1168545"/>
    <lineage>
        <taxon>Eukaryota</taxon>
        <taxon>Fungi</taxon>
        <taxon>Dikarya</taxon>
        <taxon>Ascomycota</taxon>
        <taxon>Pezizomycotina</taxon>
        <taxon>Dothideomycetes</taxon>
        <taxon>Pleosporomycetidae</taxon>
        <taxon>Pleosporales</taxon>
        <taxon>Massarineae</taxon>
        <taxon>Lentitheciaceae</taxon>
        <taxon>Lentithecium</taxon>
    </lineage>
</organism>
<dbReference type="EMBL" id="MU005578">
    <property type="protein sequence ID" value="KAF2685914.1"/>
    <property type="molecule type" value="Genomic_DNA"/>
</dbReference>
<proteinExistence type="inferred from homology"/>
<keyword evidence="4" id="KW-1185">Reference proteome</keyword>
<comment type="similarity">
    <text evidence="2">Belongs to the asaB hydroxylase/desaturase family.</text>
</comment>
<gene>
    <name evidence="3" type="ORF">K458DRAFT_336800</name>
</gene>
<protein>
    <recommendedName>
        <fullName evidence="5">Methyltransferase CmcJ</fullName>
    </recommendedName>
</protein>
<dbReference type="OrthoDB" id="412788at2759"/>
<evidence type="ECO:0000256" key="2">
    <source>
        <dbReference type="ARBA" id="ARBA00023604"/>
    </source>
</evidence>
<evidence type="ECO:0008006" key="5">
    <source>
        <dbReference type="Google" id="ProtNLM"/>
    </source>
</evidence>
<dbReference type="NCBIfam" id="NF041278">
    <property type="entry name" value="CmcJ_NvfI_EfuI"/>
    <property type="match status" value="1"/>
</dbReference>
<dbReference type="InterPro" id="IPR044053">
    <property type="entry name" value="AsaB-like"/>
</dbReference>
<dbReference type="PANTHER" id="PTHR34598">
    <property type="entry name" value="BLL6449 PROTEIN"/>
    <property type="match status" value="1"/>
</dbReference>
<dbReference type="GO" id="GO:0016491">
    <property type="term" value="F:oxidoreductase activity"/>
    <property type="evidence" value="ECO:0007669"/>
    <property type="project" value="UniProtKB-KW"/>
</dbReference>
<dbReference type="AlphaFoldDB" id="A0A6G1J5U3"/>
<dbReference type="PANTHER" id="PTHR34598:SF3">
    <property type="entry name" value="OXIDOREDUCTASE AN1597"/>
    <property type="match status" value="1"/>
</dbReference>
<evidence type="ECO:0000256" key="1">
    <source>
        <dbReference type="ARBA" id="ARBA00023002"/>
    </source>
</evidence>
<reference evidence="3" key="1">
    <citation type="journal article" date="2020" name="Stud. Mycol.">
        <title>101 Dothideomycetes genomes: a test case for predicting lifestyles and emergence of pathogens.</title>
        <authorList>
            <person name="Haridas S."/>
            <person name="Albert R."/>
            <person name="Binder M."/>
            <person name="Bloem J."/>
            <person name="Labutti K."/>
            <person name="Salamov A."/>
            <person name="Andreopoulos B."/>
            <person name="Baker S."/>
            <person name="Barry K."/>
            <person name="Bills G."/>
            <person name="Bluhm B."/>
            <person name="Cannon C."/>
            <person name="Castanera R."/>
            <person name="Culley D."/>
            <person name="Daum C."/>
            <person name="Ezra D."/>
            <person name="Gonzalez J."/>
            <person name="Henrissat B."/>
            <person name="Kuo A."/>
            <person name="Liang C."/>
            <person name="Lipzen A."/>
            <person name="Lutzoni F."/>
            <person name="Magnuson J."/>
            <person name="Mondo S."/>
            <person name="Nolan M."/>
            <person name="Ohm R."/>
            <person name="Pangilinan J."/>
            <person name="Park H.-J."/>
            <person name="Ramirez L."/>
            <person name="Alfaro M."/>
            <person name="Sun H."/>
            <person name="Tritt A."/>
            <person name="Yoshinaga Y."/>
            <person name="Zwiers L.-H."/>
            <person name="Turgeon B."/>
            <person name="Goodwin S."/>
            <person name="Spatafora J."/>
            <person name="Crous P."/>
            <person name="Grigoriev I."/>
        </authorList>
    </citation>
    <scope>NUCLEOTIDE SEQUENCE</scope>
    <source>
        <strain evidence="3">CBS 122367</strain>
    </source>
</reference>